<dbReference type="SUPFAM" id="SSF46785">
    <property type="entry name" value="Winged helix' DNA-binding domain"/>
    <property type="match status" value="1"/>
</dbReference>
<sequence>MSPNANFQDPNGFDQKIVQIERDLLDFLIDGMVNVSGRNPIIATTMAIFYTRKELTQQDLQILTQYSAGTISKTVRQLIDMKIITKEIIPGTHKHIYKMEKLPYGSPSYIMNTGQMMSGMTSDIKSLKETLDKYKEKMKEIKGFTKVYSIIAQLNRILTSVPQFMKILEDELEEYIRVEERKNE</sequence>
<organism evidence="2 3">
    <name type="scientific">Promethearchaeum syntrophicum</name>
    <dbReference type="NCBI Taxonomy" id="2594042"/>
    <lineage>
        <taxon>Archaea</taxon>
        <taxon>Promethearchaeati</taxon>
        <taxon>Promethearchaeota</taxon>
        <taxon>Promethearchaeia</taxon>
        <taxon>Promethearchaeales</taxon>
        <taxon>Promethearchaeaceae</taxon>
        <taxon>Promethearchaeum</taxon>
    </lineage>
</organism>
<dbReference type="EMBL" id="CP042905">
    <property type="protein sequence ID" value="QEE18080.1"/>
    <property type="molecule type" value="Genomic_DNA"/>
</dbReference>
<dbReference type="InterPro" id="IPR036390">
    <property type="entry name" value="WH_DNA-bd_sf"/>
</dbReference>
<dbReference type="RefSeq" id="WP_147665023.1">
    <property type="nucleotide sequence ID" value="NZ_CP042905.2"/>
</dbReference>
<keyword evidence="1" id="KW-0175">Coiled coil</keyword>
<dbReference type="AlphaFoldDB" id="A0A5B9DH50"/>
<keyword evidence="3" id="KW-1185">Reference proteome</keyword>
<gene>
    <name evidence="2" type="ORF">DSAG12_03918</name>
</gene>
<protein>
    <recommendedName>
        <fullName evidence="4">HTH marR-type domain-containing protein</fullName>
    </recommendedName>
</protein>
<dbReference type="KEGG" id="psyt:DSAG12_03918"/>
<accession>A0A5B9DH50</accession>
<dbReference type="GeneID" id="41331882"/>
<proteinExistence type="predicted"/>
<evidence type="ECO:0000256" key="1">
    <source>
        <dbReference type="SAM" id="Coils"/>
    </source>
</evidence>
<dbReference type="Proteomes" id="UP000321408">
    <property type="component" value="Chromosome"/>
</dbReference>
<evidence type="ECO:0000313" key="2">
    <source>
        <dbReference type="EMBL" id="QEE18080.1"/>
    </source>
</evidence>
<dbReference type="InterPro" id="IPR036388">
    <property type="entry name" value="WH-like_DNA-bd_sf"/>
</dbReference>
<dbReference type="Gene3D" id="1.10.10.10">
    <property type="entry name" value="Winged helix-like DNA-binding domain superfamily/Winged helix DNA-binding domain"/>
    <property type="match status" value="1"/>
</dbReference>
<reference evidence="2 3" key="1">
    <citation type="journal article" date="2020" name="Nature">
        <title>Isolation of an archaeon at the prokaryote-eukaryote interface.</title>
        <authorList>
            <person name="Imachi H."/>
            <person name="Nobu M.K."/>
            <person name="Nakahara N."/>
            <person name="Morono Y."/>
            <person name="Ogawara M."/>
            <person name="Takaki Y."/>
            <person name="Takano Y."/>
            <person name="Uematsu K."/>
            <person name="Ikuta T."/>
            <person name="Ito M."/>
            <person name="Matsui Y."/>
            <person name="Miyazaki M."/>
            <person name="Murata K."/>
            <person name="Saito Y."/>
            <person name="Sakai S."/>
            <person name="Song C."/>
            <person name="Tasumi E."/>
            <person name="Yamanaka Y."/>
            <person name="Yamaguchi T."/>
            <person name="Kamagata Y."/>
            <person name="Tamaki H."/>
            <person name="Takai K."/>
        </authorList>
    </citation>
    <scope>NUCLEOTIDE SEQUENCE [LARGE SCALE GENOMIC DNA]</scope>
    <source>
        <strain evidence="2 3">MK-D1</strain>
    </source>
</reference>
<name>A0A5B9DH50_9ARCH</name>
<feature type="coiled-coil region" evidence="1">
    <location>
        <begin position="117"/>
        <end position="144"/>
    </location>
</feature>
<evidence type="ECO:0000313" key="3">
    <source>
        <dbReference type="Proteomes" id="UP000321408"/>
    </source>
</evidence>
<reference evidence="2 3" key="2">
    <citation type="journal article" date="2024" name="Int. J. Syst. Evol. Microbiol.">
        <title>Promethearchaeum syntrophicum gen. nov., sp. nov., an anaerobic, obligately syntrophic archaeon, the first isolate of the lineage 'Asgard' archaea, and proposal of the new archaeal phylum Promethearchaeota phyl. nov. and kingdom Promethearchaeati regn. nov.</title>
        <authorList>
            <person name="Imachi H."/>
            <person name="Nobu M.K."/>
            <person name="Kato S."/>
            <person name="Takaki Y."/>
            <person name="Miyazaki M."/>
            <person name="Miyata M."/>
            <person name="Ogawara M."/>
            <person name="Saito Y."/>
            <person name="Sakai S."/>
            <person name="Tahara Y.O."/>
            <person name="Takano Y."/>
            <person name="Tasumi E."/>
            <person name="Uematsu K."/>
            <person name="Yoshimura T."/>
            <person name="Itoh T."/>
            <person name="Ohkuma M."/>
            <person name="Takai K."/>
        </authorList>
    </citation>
    <scope>NUCLEOTIDE SEQUENCE [LARGE SCALE GENOMIC DNA]</scope>
    <source>
        <strain evidence="2 3">MK-D1</strain>
    </source>
</reference>
<evidence type="ECO:0008006" key="4">
    <source>
        <dbReference type="Google" id="ProtNLM"/>
    </source>
</evidence>